<keyword evidence="1" id="KW-0812">Transmembrane</keyword>
<comment type="caution">
    <text evidence="2">The sequence shown here is derived from an EMBL/GenBank/DDBJ whole genome shotgun (WGS) entry which is preliminary data.</text>
</comment>
<keyword evidence="3" id="KW-1185">Reference proteome</keyword>
<evidence type="ECO:0000313" key="2">
    <source>
        <dbReference type="EMBL" id="KAI7745767.1"/>
    </source>
</evidence>
<keyword evidence="1" id="KW-0472">Membrane</keyword>
<dbReference type="Proteomes" id="UP001206925">
    <property type="component" value="Unassembled WGS sequence"/>
</dbReference>
<feature type="non-terminal residue" evidence="2">
    <location>
        <position position="93"/>
    </location>
</feature>
<dbReference type="AlphaFoldDB" id="A0AAD5GK32"/>
<proteinExistence type="predicted"/>
<evidence type="ECO:0000256" key="1">
    <source>
        <dbReference type="SAM" id="Phobius"/>
    </source>
</evidence>
<protein>
    <submittedName>
        <fullName evidence="2">Uncharacterized protein</fullName>
    </submittedName>
</protein>
<reference evidence="2" key="1">
    <citation type="submission" date="2022-06" db="EMBL/GenBank/DDBJ databases">
        <title>Uncovering the hologenomic basis of an extraordinary plant invasion.</title>
        <authorList>
            <person name="Bieker V.C."/>
            <person name="Martin M.D."/>
            <person name="Gilbert T."/>
            <person name="Hodgins K."/>
            <person name="Battlay P."/>
            <person name="Petersen B."/>
            <person name="Wilson J."/>
        </authorList>
    </citation>
    <scope>NUCLEOTIDE SEQUENCE</scope>
    <source>
        <strain evidence="2">AA19_3_7</strain>
        <tissue evidence="2">Leaf</tissue>
    </source>
</reference>
<organism evidence="2 3">
    <name type="scientific">Ambrosia artemisiifolia</name>
    <name type="common">Common ragweed</name>
    <dbReference type="NCBI Taxonomy" id="4212"/>
    <lineage>
        <taxon>Eukaryota</taxon>
        <taxon>Viridiplantae</taxon>
        <taxon>Streptophyta</taxon>
        <taxon>Embryophyta</taxon>
        <taxon>Tracheophyta</taxon>
        <taxon>Spermatophyta</taxon>
        <taxon>Magnoliopsida</taxon>
        <taxon>eudicotyledons</taxon>
        <taxon>Gunneridae</taxon>
        <taxon>Pentapetalae</taxon>
        <taxon>asterids</taxon>
        <taxon>campanulids</taxon>
        <taxon>Asterales</taxon>
        <taxon>Asteraceae</taxon>
        <taxon>Asteroideae</taxon>
        <taxon>Heliantheae alliance</taxon>
        <taxon>Heliantheae</taxon>
        <taxon>Ambrosia</taxon>
    </lineage>
</organism>
<sequence length="93" mass="10325">VHQEAARIDAADLADFVSKLTATVLKLNIHRLVLDIKKQSKISLKIFRITESSPTSALAVIFLHNAQRRCYLIHLLAISVVFMQVVVGMIQGS</sequence>
<dbReference type="EMBL" id="JAMZMK010007143">
    <property type="protein sequence ID" value="KAI7745767.1"/>
    <property type="molecule type" value="Genomic_DNA"/>
</dbReference>
<accession>A0AAD5GK32</accession>
<gene>
    <name evidence="2" type="ORF">M8C21_027713</name>
</gene>
<evidence type="ECO:0000313" key="3">
    <source>
        <dbReference type="Proteomes" id="UP001206925"/>
    </source>
</evidence>
<feature type="transmembrane region" description="Helical" evidence="1">
    <location>
        <begin position="71"/>
        <end position="90"/>
    </location>
</feature>
<keyword evidence="1" id="KW-1133">Transmembrane helix</keyword>
<name>A0AAD5GK32_AMBAR</name>